<feature type="signal peptide" evidence="3">
    <location>
        <begin position="1"/>
        <end position="23"/>
    </location>
</feature>
<dbReference type="PANTHER" id="PTHR30535:SF34">
    <property type="entry name" value="MOLYBDATE-BINDING PROTEIN MOLA"/>
    <property type="match status" value="1"/>
</dbReference>
<dbReference type="GO" id="GO:0071281">
    <property type="term" value="P:cellular response to iron ion"/>
    <property type="evidence" value="ECO:0007669"/>
    <property type="project" value="TreeGrafter"/>
</dbReference>
<proteinExistence type="predicted"/>
<dbReference type="Pfam" id="PF08139">
    <property type="entry name" value="LPAM_1"/>
    <property type="match status" value="1"/>
</dbReference>
<evidence type="ECO:0000256" key="3">
    <source>
        <dbReference type="SAM" id="SignalP"/>
    </source>
</evidence>
<dbReference type="InterPro" id="IPR002491">
    <property type="entry name" value="ABC_transptr_periplasmic_BD"/>
</dbReference>
<dbReference type="PANTHER" id="PTHR30535">
    <property type="entry name" value="VITAMIN B12-BINDING PROTEIN"/>
    <property type="match status" value="1"/>
</dbReference>
<dbReference type="Proteomes" id="UP000460549">
    <property type="component" value="Unassembled WGS sequence"/>
</dbReference>
<evidence type="ECO:0000313" key="6">
    <source>
        <dbReference type="Proteomes" id="UP000460549"/>
    </source>
</evidence>
<evidence type="ECO:0000256" key="1">
    <source>
        <dbReference type="ARBA" id="ARBA00017922"/>
    </source>
</evidence>
<sequence length="302" mass="34267">MKKIIIFILIVFLLSACSKKAESQDYFVFTDNLSREISVKSYDRTAALIGSLAQIWMLAGGDVVACPDDGWTDLELDLSEDTVNLGKISKLNLESLIAAKPDFILASPNNNQQLTWKDSFDSMNIPAAYLEVYDFDDYLHVLDIFTDMTGRKDLYQKYGESVKAEIAEILKQKRQDSPKVLCMLASSAYLKAKNSESSIMGAMLSELGCINLADSESSLLENLNIEYILKEDPEYIFITQRGDDEEGMKKYVATYFDEHPLFKELSAVKNGNVYFMDKTLYNLKPNHRWAEAYRGLLEILNK</sequence>
<name>A0A7X2PE51_9SPIO</name>
<evidence type="ECO:0000256" key="2">
    <source>
        <dbReference type="ARBA" id="ARBA00022729"/>
    </source>
</evidence>
<comment type="caution">
    <text evidence="5">The sequence shown here is derived from an EMBL/GenBank/DDBJ whole genome shotgun (WGS) entry which is preliminary data.</text>
</comment>
<organism evidence="5 6">
    <name type="scientific">Bullifex porci</name>
    <dbReference type="NCBI Taxonomy" id="2606638"/>
    <lineage>
        <taxon>Bacteria</taxon>
        <taxon>Pseudomonadati</taxon>
        <taxon>Spirochaetota</taxon>
        <taxon>Spirochaetia</taxon>
        <taxon>Spirochaetales</taxon>
        <taxon>Spirochaetaceae</taxon>
        <taxon>Bullifex</taxon>
    </lineage>
</organism>
<dbReference type="InterPro" id="IPR012640">
    <property type="entry name" value="Membr_lipoprot_lipid_attach_CS"/>
</dbReference>
<dbReference type="Gene3D" id="3.40.50.1980">
    <property type="entry name" value="Nitrogenase molybdenum iron protein domain"/>
    <property type="match status" value="2"/>
</dbReference>
<reference evidence="5 6" key="1">
    <citation type="submission" date="2019-08" db="EMBL/GenBank/DDBJ databases">
        <title>In-depth cultivation of the pig gut microbiome towards novel bacterial diversity and tailored functional studies.</title>
        <authorList>
            <person name="Wylensek D."/>
            <person name="Hitch T.C.A."/>
            <person name="Clavel T."/>
        </authorList>
    </citation>
    <scope>NUCLEOTIDE SEQUENCE [LARGE SCALE GENOMIC DNA]</scope>
    <source>
        <strain evidence="5 6">NM-380-WT-3C1</strain>
    </source>
</reference>
<accession>A0A7X2PE51</accession>
<dbReference type="RefSeq" id="WP_154426721.1">
    <property type="nucleotide sequence ID" value="NZ_VUNN01000029.1"/>
</dbReference>
<evidence type="ECO:0000313" key="5">
    <source>
        <dbReference type="EMBL" id="MSU07186.1"/>
    </source>
</evidence>
<feature type="domain" description="Fe/B12 periplasmic-binding" evidence="4">
    <location>
        <begin position="44"/>
        <end position="302"/>
    </location>
</feature>
<dbReference type="PROSITE" id="PS51257">
    <property type="entry name" value="PROKAR_LIPOPROTEIN"/>
    <property type="match status" value="1"/>
</dbReference>
<dbReference type="EMBL" id="VUNN01000029">
    <property type="protein sequence ID" value="MSU07186.1"/>
    <property type="molecule type" value="Genomic_DNA"/>
</dbReference>
<dbReference type="PROSITE" id="PS50983">
    <property type="entry name" value="FE_B12_PBP"/>
    <property type="match status" value="1"/>
</dbReference>
<feature type="chain" id="PRO_5031517957" description="Type IV secretion system putative lipoprotein virB7" evidence="3">
    <location>
        <begin position="24"/>
        <end position="302"/>
    </location>
</feature>
<evidence type="ECO:0000259" key="4">
    <source>
        <dbReference type="PROSITE" id="PS50983"/>
    </source>
</evidence>
<dbReference type="Pfam" id="PF01497">
    <property type="entry name" value="Peripla_BP_2"/>
    <property type="match status" value="1"/>
</dbReference>
<dbReference type="InterPro" id="IPR050902">
    <property type="entry name" value="ABC_Transporter_SBP"/>
</dbReference>
<dbReference type="AlphaFoldDB" id="A0A7X2PE51"/>
<keyword evidence="6" id="KW-1185">Reference proteome</keyword>
<dbReference type="SUPFAM" id="SSF53807">
    <property type="entry name" value="Helical backbone' metal receptor"/>
    <property type="match status" value="1"/>
</dbReference>
<gene>
    <name evidence="5" type="ORF">FYJ80_10480</name>
</gene>
<protein>
    <recommendedName>
        <fullName evidence="1">Type IV secretion system putative lipoprotein virB7</fullName>
    </recommendedName>
</protein>
<keyword evidence="2 3" id="KW-0732">Signal</keyword>